<feature type="transmembrane region" description="Helical" evidence="8">
    <location>
        <begin position="160"/>
        <end position="180"/>
    </location>
</feature>
<feature type="transmembrane region" description="Helical" evidence="8">
    <location>
        <begin position="134"/>
        <end position="153"/>
    </location>
</feature>
<evidence type="ECO:0000256" key="3">
    <source>
        <dbReference type="ARBA" id="ARBA00022679"/>
    </source>
</evidence>
<reference evidence="9 10" key="1">
    <citation type="submission" date="2019-10" db="EMBL/GenBank/DDBJ databases">
        <title>Glaciimonas soli sp. nov., a psychrophilic bacterium isolated from the forest soil of a high elevation mountain in Taiwan.</title>
        <authorList>
            <person name="Wang L.-T."/>
            <person name="Shieh W.Y."/>
        </authorList>
    </citation>
    <scope>NUCLEOTIDE SEQUENCE [LARGE SCALE GENOMIC DNA]</scope>
    <source>
        <strain evidence="9 10">GS1</strain>
    </source>
</reference>
<feature type="transmembrane region" description="Helical" evidence="8">
    <location>
        <begin position="240"/>
        <end position="260"/>
    </location>
</feature>
<dbReference type="PANTHER" id="PTHR22926">
    <property type="entry name" value="PHOSPHO-N-ACETYLMURAMOYL-PENTAPEPTIDE-TRANSFERASE"/>
    <property type="match status" value="1"/>
</dbReference>
<dbReference type="GO" id="GO:0044038">
    <property type="term" value="P:cell wall macromolecule biosynthetic process"/>
    <property type="evidence" value="ECO:0007669"/>
    <property type="project" value="TreeGrafter"/>
</dbReference>
<feature type="transmembrane region" description="Helical" evidence="8">
    <location>
        <begin position="329"/>
        <end position="347"/>
    </location>
</feature>
<dbReference type="AlphaFoldDB" id="A0A843YTI2"/>
<comment type="cofactor">
    <cofactor evidence="7">
        <name>Mg(2+)</name>
        <dbReference type="ChEBI" id="CHEBI:18420"/>
    </cofactor>
</comment>
<gene>
    <name evidence="9" type="ORF">GEV47_11585</name>
</gene>
<dbReference type="EMBL" id="WINI01000006">
    <property type="protein sequence ID" value="MQR01317.1"/>
    <property type="molecule type" value="Genomic_DNA"/>
</dbReference>
<sequence length="367" mass="41118">MLSIAISFFASFIVVFFIVKFSHKHGGVLDHDVSGVQKNHFHPVPRIGGLGIFIATLIGATVTYLQLPTVAEWIFTLILCGCFAFGCGLIEDLTKNVSPIRRLIFTMISAVVAYFSLKAGIFRVDITFIDGWLGYIWLSLPLTVLAVAGIANAINIIDGFNGLASVVSMFMMISLAYVAWQVGDSYVMIAALILVGAIGGFFVWNYPFGLIFLGDGGAYFTGFMLGELTVLLIARNPQVSAWYAVLLLIYPIFETLFSIYRRKFVRGVSPGLPDGVHLHSLIFKRLVRWTIGRRDAKALTRRNSLTSPYLWLISLLAVLPATLFWRHQLVLMICCLIFVVGYIWLYAKIVRFKSPRWMILRKKNKIL</sequence>
<dbReference type="InterPro" id="IPR000715">
    <property type="entry name" value="Glycosyl_transferase_4"/>
</dbReference>
<keyword evidence="5 8" id="KW-1133">Transmembrane helix</keyword>
<dbReference type="GO" id="GO:0009103">
    <property type="term" value="P:lipopolysaccharide biosynthetic process"/>
    <property type="evidence" value="ECO:0007669"/>
    <property type="project" value="TreeGrafter"/>
</dbReference>
<dbReference type="OrthoDB" id="9783652at2"/>
<evidence type="ECO:0000256" key="2">
    <source>
        <dbReference type="ARBA" id="ARBA00022475"/>
    </source>
</evidence>
<dbReference type="GO" id="GO:0071555">
    <property type="term" value="P:cell wall organization"/>
    <property type="evidence" value="ECO:0007669"/>
    <property type="project" value="TreeGrafter"/>
</dbReference>
<keyword evidence="2" id="KW-1003">Cell membrane</keyword>
<organism evidence="9 10">
    <name type="scientific">Glaciimonas soli</name>
    <dbReference type="NCBI Taxonomy" id="2590999"/>
    <lineage>
        <taxon>Bacteria</taxon>
        <taxon>Pseudomonadati</taxon>
        <taxon>Pseudomonadota</taxon>
        <taxon>Betaproteobacteria</taxon>
        <taxon>Burkholderiales</taxon>
        <taxon>Oxalobacteraceae</taxon>
        <taxon>Glaciimonas</taxon>
    </lineage>
</organism>
<evidence type="ECO:0000313" key="10">
    <source>
        <dbReference type="Proteomes" id="UP000451565"/>
    </source>
</evidence>
<feature type="transmembrane region" description="Helical" evidence="8">
    <location>
        <begin position="303"/>
        <end position="323"/>
    </location>
</feature>
<dbReference type="GO" id="GO:0016780">
    <property type="term" value="F:phosphotransferase activity, for other substituted phosphate groups"/>
    <property type="evidence" value="ECO:0007669"/>
    <property type="project" value="InterPro"/>
</dbReference>
<name>A0A843YTI2_9BURK</name>
<comment type="caution">
    <text evidence="9">The sequence shown here is derived from an EMBL/GenBank/DDBJ whole genome shotgun (WGS) entry which is preliminary data.</text>
</comment>
<keyword evidence="10" id="KW-1185">Reference proteome</keyword>
<dbReference type="RefSeq" id="WP_153234946.1">
    <property type="nucleotide sequence ID" value="NZ_WINI01000006.1"/>
</dbReference>
<keyword evidence="4 8" id="KW-0812">Transmembrane</keyword>
<accession>A0A843YTI2</accession>
<feature type="binding site" evidence="7">
    <location>
        <position position="155"/>
    </location>
    <ligand>
        <name>Mg(2+)</name>
        <dbReference type="ChEBI" id="CHEBI:18420"/>
    </ligand>
</feature>
<feature type="transmembrane region" description="Helical" evidence="8">
    <location>
        <begin position="44"/>
        <end position="67"/>
    </location>
</feature>
<feature type="transmembrane region" description="Helical" evidence="8">
    <location>
        <begin position="103"/>
        <end position="122"/>
    </location>
</feature>
<keyword evidence="7" id="KW-0479">Metal-binding</keyword>
<feature type="transmembrane region" description="Helical" evidence="8">
    <location>
        <begin position="6"/>
        <end position="23"/>
    </location>
</feature>
<evidence type="ECO:0000256" key="7">
    <source>
        <dbReference type="PIRSR" id="PIRSR600715-1"/>
    </source>
</evidence>
<evidence type="ECO:0000256" key="1">
    <source>
        <dbReference type="ARBA" id="ARBA00004651"/>
    </source>
</evidence>
<evidence type="ECO:0000256" key="8">
    <source>
        <dbReference type="SAM" id="Phobius"/>
    </source>
</evidence>
<dbReference type="Proteomes" id="UP000451565">
    <property type="component" value="Unassembled WGS sequence"/>
</dbReference>
<feature type="transmembrane region" description="Helical" evidence="8">
    <location>
        <begin position="73"/>
        <end position="91"/>
    </location>
</feature>
<evidence type="ECO:0000313" key="9">
    <source>
        <dbReference type="EMBL" id="MQR01317.1"/>
    </source>
</evidence>
<comment type="subcellular location">
    <subcellularLocation>
        <location evidence="1">Cell membrane</location>
        <topology evidence="1">Multi-pass membrane protein</topology>
    </subcellularLocation>
</comment>
<feature type="transmembrane region" description="Helical" evidence="8">
    <location>
        <begin position="186"/>
        <end position="204"/>
    </location>
</feature>
<keyword evidence="7" id="KW-0460">Magnesium</keyword>
<dbReference type="CDD" id="cd06912">
    <property type="entry name" value="GT_MraY_like"/>
    <property type="match status" value="1"/>
</dbReference>
<feature type="binding site" evidence="7">
    <location>
        <position position="215"/>
    </location>
    <ligand>
        <name>Mg(2+)</name>
        <dbReference type="ChEBI" id="CHEBI:18420"/>
    </ligand>
</feature>
<evidence type="ECO:0000256" key="6">
    <source>
        <dbReference type="ARBA" id="ARBA00023136"/>
    </source>
</evidence>
<dbReference type="GO" id="GO:0005886">
    <property type="term" value="C:plasma membrane"/>
    <property type="evidence" value="ECO:0007669"/>
    <property type="project" value="UniProtKB-SubCell"/>
</dbReference>
<dbReference type="GO" id="GO:0046872">
    <property type="term" value="F:metal ion binding"/>
    <property type="evidence" value="ECO:0007669"/>
    <property type="project" value="UniProtKB-KW"/>
</dbReference>
<evidence type="ECO:0000256" key="5">
    <source>
        <dbReference type="ARBA" id="ARBA00022989"/>
    </source>
</evidence>
<protein>
    <submittedName>
        <fullName evidence="9">Glycosyl transferase</fullName>
    </submittedName>
</protein>
<proteinExistence type="predicted"/>
<keyword evidence="6 8" id="KW-0472">Membrane</keyword>
<evidence type="ECO:0000256" key="4">
    <source>
        <dbReference type="ARBA" id="ARBA00022692"/>
    </source>
</evidence>
<dbReference type="Pfam" id="PF00953">
    <property type="entry name" value="Glycos_transf_4"/>
    <property type="match status" value="1"/>
</dbReference>
<dbReference type="PANTHER" id="PTHR22926:SF3">
    <property type="entry name" value="UNDECAPRENYL-PHOSPHATE ALPHA-N-ACETYLGLUCOSAMINYL 1-PHOSPHATE TRANSFERASE"/>
    <property type="match status" value="1"/>
</dbReference>
<keyword evidence="3 9" id="KW-0808">Transferase</keyword>
<feature type="transmembrane region" description="Helical" evidence="8">
    <location>
        <begin position="216"/>
        <end position="234"/>
    </location>
</feature>